<sequence length="85" mass="9305">MSEEQGVFEVRLGIYATREQAEEVKERIVRMLCPDPGHPPPCPIPWSVMLSDGPELEEDGLYDDLLEQARIEQPGAGSGAGPRTG</sequence>
<dbReference type="RefSeq" id="WP_189038936.1">
    <property type="nucleotide sequence ID" value="NZ_BMMP01000015.1"/>
</dbReference>
<comment type="caution">
    <text evidence="1">The sequence shown here is derived from an EMBL/GenBank/DDBJ whole genome shotgun (WGS) entry which is preliminary data.</text>
</comment>
<evidence type="ECO:0000313" key="2">
    <source>
        <dbReference type="Proteomes" id="UP000631535"/>
    </source>
</evidence>
<gene>
    <name evidence="1" type="ORF">GCM10012287_44140</name>
</gene>
<name>A0ABQ2MLC8_9ACTN</name>
<protein>
    <recommendedName>
        <fullName evidence="3">SPOR domain-containing protein</fullName>
    </recommendedName>
</protein>
<dbReference type="EMBL" id="BMMP01000015">
    <property type="protein sequence ID" value="GGO54665.1"/>
    <property type="molecule type" value="Genomic_DNA"/>
</dbReference>
<evidence type="ECO:0008006" key="3">
    <source>
        <dbReference type="Google" id="ProtNLM"/>
    </source>
</evidence>
<accession>A0ABQ2MLC8</accession>
<keyword evidence="2" id="KW-1185">Reference proteome</keyword>
<evidence type="ECO:0000313" key="1">
    <source>
        <dbReference type="EMBL" id="GGO54665.1"/>
    </source>
</evidence>
<proteinExistence type="predicted"/>
<reference evidence="2" key="1">
    <citation type="journal article" date="2019" name="Int. J. Syst. Evol. Microbiol.">
        <title>The Global Catalogue of Microorganisms (GCM) 10K type strain sequencing project: providing services to taxonomists for standard genome sequencing and annotation.</title>
        <authorList>
            <consortium name="The Broad Institute Genomics Platform"/>
            <consortium name="The Broad Institute Genome Sequencing Center for Infectious Disease"/>
            <person name="Wu L."/>
            <person name="Ma J."/>
        </authorList>
    </citation>
    <scope>NUCLEOTIDE SEQUENCE [LARGE SCALE GENOMIC DNA]</scope>
    <source>
        <strain evidence="2">CGMCC 4.7178</strain>
    </source>
</reference>
<organism evidence="1 2">
    <name type="scientific">Streptomyces daqingensis</name>
    <dbReference type="NCBI Taxonomy" id="1472640"/>
    <lineage>
        <taxon>Bacteria</taxon>
        <taxon>Bacillati</taxon>
        <taxon>Actinomycetota</taxon>
        <taxon>Actinomycetes</taxon>
        <taxon>Kitasatosporales</taxon>
        <taxon>Streptomycetaceae</taxon>
        <taxon>Streptomyces</taxon>
    </lineage>
</organism>
<dbReference type="Proteomes" id="UP000631535">
    <property type="component" value="Unassembled WGS sequence"/>
</dbReference>